<dbReference type="PANTHER" id="PTHR43157">
    <property type="entry name" value="PHOSPHATIDYLINOSITOL-GLYCAN BIOSYNTHESIS CLASS F PROTEIN-RELATED"/>
    <property type="match status" value="1"/>
</dbReference>
<dbReference type="PANTHER" id="PTHR43157:SF31">
    <property type="entry name" value="PHOSPHATIDYLINOSITOL-GLYCAN BIOSYNTHESIS CLASS F PROTEIN"/>
    <property type="match status" value="1"/>
</dbReference>
<dbReference type="PRINTS" id="PR00081">
    <property type="entry name" value="GDHRDH"/>
</dbReference>
<dbReference type="SUPFAM" id="SSF51735">
    <property type="entry name" value="NAD(P)-binding Rossmann-fold domains"/>
    <property type="match status" value="1"/>
</dbReference>
<evidence type="ECO:0000256" key="1">
    <source>
        <dbReference type="ARBA" id="ARBA00023002"/>
    </source>
</evidence>
<keyword evidence="3" id="KW-1185">Reference proteome</keyword>
<dbReference type="InterPro" id="IPR036291">
    <property type="entry name" value="NAD(P)-bd_dom_sf"/>
</dbReference>
<evidence type="ECO:0000313" key="3">
    <source>
        <dbReference type="Proteomes" id="UP001596074"/>
    </source>
</evidence>
<dbReference type="EMBL" id="JBHSON010000050">
    <property type="protein sequence ID" value="MFC5750169.1"/>
    <property type="molecule type" value="Genomic_DNA"/>
</dbReference>
<organism evidence="2 3">
    <name type="scientific">Actinomadura rugatobispora</name>
    <dbReference type="NCBI Taxonomy" id="1994"/>
    <lineage>
        <taxon>Bacteria</taxon>
        <taxon>Bacillati</taxon>
        <taxon>Actinomycetota</taxon>
        <taxon>Actinomycetes</taxon>
        <taxon>Streptosporangiales</taxon>
        <taxon>Thermomonosporaceae</taxon>
        <taxon>Actinomadura</taxon>
    </lineage>
</organism>
<keyword evidence="1" id="KW-0560">Oxidoreductase</keyword>
<accession>A0ABW1A420</accession>
<dbReference type="Proteomes" id="UP001596074">
    <property type="component" value="Unassembled WGS sequence"/>
</dbReference>
<dbReference type="InterPro" id="IPR002347">
    <property type="entry name" value="SDR_fam"/>
</dbReference>
<evidence type="ECO:0000313" key="2">
    <source>
        <dbReference type="EMBL" id="MFC5750169.1"/>
    </source>
</evidence>
<gene>
    <name evidence="2" type="ORF">ACFPZN_31480</name>
</gene>
<comment type="caution">
    <text evidence="2">The sequence shown here is derived from an EMBL/GenBank/DDBJ whole genome shotgun (WGS) entry which is preliminary data.</text>
</comment>
<name>A0ABW1A420_9ACTN</name>
<dbReference type="RefSeq" id="WP_378285904.1">
    <property type="nucleotide sequence ID" value="NZ_JBHSON010000050.1"/>
</dbReference>
<sequence length="309" mass="33672">MSTSPLTIAITGANSGIGLRAAVLLAREGHRVYALCRDPGRGRAALEAINRTAASHRARLVIVDMADSGAIDLAAARVAEEVTHLDLLINNAAVFDQAIREPRFTSAGHELFWATNHLGPHRLAAALSPLLAAAPRPRLISVASKGLISMPRIKIRFDRLDDPSWYSPAKAYYHAKLAQIMTTYHLALHTEGRLDVACVRVPQVRLDPERVAAMPRPLRMLYASARVMSAPPERLGQTYASVAGRDETWDACADPAGDERARLRGIYIDENLRPVNAPAFAYQAAARARLWTLTQQATGNPRWAVLEGA</sequence>
<dbReference type="Gene3D" id="3.40.50.720">
    <property type="entry name" value="NAD(P)-binding Rossmann-like Domain"/>
    <property type="match status" value="1"/>
</dbReference>
<reference evidence="3" key="1">
    <citation type="journal article" date="2019" name="Int. J. Syst. Evol. Microbiol.">
        <title>The Global Catalogue of Microorganisms (GCM) 10K type strain sequencing project: providing services to taxonomists for standard genome sequencing and annotation.</title>
        <authorList>
            <consortium name="The Broad Institute Genomics Platform"/>
            <consortium name="The Broad Institute Genome Sequencing Center for Infectious Disease"/>
            <person name="Wu L."/>
            <person name="Ma J."/>
        </authorList>
    </citation>
    <scope>NUCLEOTIDE SEQUENCE [LARGE SCALE GENOMIC DNA]</scope>
    <source>
        <strain evidence="3">KCTC 42087</strain>
    </source>
</reference>
<protein>
    <submittedName>
        <fullName evidence="2">SDR family NAD(P)-dependent oxidoreductase</fullName>
    </submittedName>
</protein>
<dbReference type="Pfam" id="PF00106">
    <property type="entry name" value="adh_short"/>
    <property type="match status" value="1"/>
</dbReference>
<proteinExistence type="predicted"/>